<proteinExistence type="predicted"/>
<dbReference type="CDD" id="cd01647">
    <property type="entry name" value="RT_LTR"/>
    <property type="match status" value="1"/>
</dbReference>
<dbReference type="PANTHER" id="PTHR24559:SF444">
    <property type="entry name" value="REVERSE TRANSCRIPTASE DOMAIN-CONTAINING PROTEIN"/>
    <property type="match status" value="1"/>
</dbReference>
<dbReference type="EMBL" id="JAVFWL010000001">
    <property type="protein sequence ID" value="KAK6726345.1"/>
    <property type="molecule type" value="Genomic_DNA"/>
</dbReference>
<comment type="caution">
    <text evidence="1">The sequence shown here is derived from an EMBL/GenBank/DDBJ whole genome shotgun (WGS) entry which is preliminary data.</text>
</comment>
<protein>
    <recommendedName>
        <fullName evidence="3">Reverse transcriptase domain-containing protein</fullName>
    </recommendedName>
</protein>
<dbReference type="Gene3D" id="3.30.70.270">
    <property type="match status" value="1"/>
</dbReference>
<dbReference type="InterPro" id="IPR053134">
    <property type="entry name" value="RNA-dir_DNA_polymerase"/>
</dbReference>
<keyword evidence="2" id="KW-1185">Reference proteome</keyword>
<gene>
    <name evidence="1" type="primary">Necator_chrI.g702</name>
    <name evidence="1" type="ORF">RB195_004580</name>
</gene>
<dbReference type="Proteomes" id="UP001303046">
    <property type="component" value="Unassembled WGS sequence"/>
</dbReference>
<evidence type="ECO:0000313" key="1">
    <source>
        <dbReference type="EMBL" id="KAK6726345.1"/>
    </source>
</evidence>
<accession>A0ABR1BMB0</accession>
<name>A0ABR1BMB0_NECAM</name>
<organism evidence="1 2">
    <name type="scientific">Necator americanus</name>
    <name type="common">Human hookworm</name>
    <dbReference type="NCBI Taxonomy" id="51031"/>
    <lineage>
        <taxon>Eukaryota</taxon>
        <taxon>Metazoa</taxon>
        <taxon>Ecdysozoa</taxon>
        <taxon>Nematoda</taxon>
        <taxon>Chromadorea</taxon>
        <taxon>Rhabditida</taxon>
        <taxon>Rhabditina</taxon>
        <taxon>Rhabditomorpha</taxon>
        <taxon>Strongyloidea</taxon>
        <taxon>Ancylostomatidae</taxon>
        <taxon>Bunostominae</taxon>
        <taxon>Necator</taxon>
    </lineage>
</organism>
<dbReference type="SUPFAM" id="SSF56672">
    <property type="entry name" value="DNA/RNA polymerases"/>
    <property type="match status" value="1"/>
</dbReference>
<dbReference type="Gene3D" id="3.10.10.10">
    <property type="entry name" value="HIV Type 1 Reverse Transcriptase, subunit A, domain 1"/>
    <property type="match status" value="1"/>
</dbReference>
<dbReference type="InterPro" id="IPR043502">
    <property type="entry name" value="DNA/RNA_pol_sf"/>
</dbReference>
<reference evidence="1 2" key="1">
    <citation type="submission" date="2023-08" db="EMBL/GenBank/DDBJ databases">
        <title>A Necator americanus chromosomal reference genome.</title>
        <authorList>
            <person name="Ilik V."/>
            <person name="Petrzelkova K.J."/>
            <person name="Pardy F."/>
            <person name="Fuh T."/>
            <person name="Niatou-Singa F.S."/>
            <person name="Gouil Q."/>
            <person name="Baker L."/>
            <person name="Ritchie M.E."/>
            <person name="Jex A.R."/>
            <person name="Gazzola D."/>
            <person name="Li H."/>
            <person name="Toshio Fujiwara R."/>
            <person name="Zhan B."/>
            <person name="Aroian R.V."/>
            <person name="Pafco B."/>
            <person name="Schwarz E.M."/>
        </authorList>
    </citation>
    <scope>NUCLEOTIDE SEQUENCE [LARGE SCALE GENOMIC DNA]</scope>
    <source>
        <strain evidence="1 2">Aroian</strain>
        <tissue evidence="1">Whole animal</tissue>
    </source>
</reference>
<dbReference type="PANTHER" id="PTHR24559">
    <property type="entry name" value="TRANSPOSON TY3-I GAG-POL POLYPROTEIN"/>
    <property type="match status" value="1"/>
</dbReference>
<sequence length="273" mass="30630">MAPSLEVFAMGDSDIPCAIGMTGVPVKLNGRADLQFEAEAYNIILGNDFLSRLPQWSINYRNSAFYMADYQKELDEHINELLRAGHIVESDTPWIHNTVFVKVLVKKEDGSLRVCLNFRPLNEITIHDHYPLPRIKDILAKIAGHKYYTTLDLASSYMQFLLSPESQEKCGWATHRGVPIRLIIANICAKHRMERGENLFARAITLMVVRGAIVPTDLQQLTYLLGNYLSFKVGGVIRDELGHYPNFRMHSVIIACATVTAEQSGSGAPITII</sequence>
<evidence type="ECO:0008006" key="3">
    <source>
        <dbReference type="Google" id="ProtNLM"/>
    </source>
</evidence>
<dbReference type="InterPro" id="IPR043128">
    <property type="entry name" value="Rev_trsase/Diguanyl_cyclase"/>
</dbReference>
<evidence type="ECO:0000313" key="2">
    <source>
        <dbReference type="Proteomes" id="UP001303046"/>
    </source>
</evidence>